<comment type="caution">
    <text evidence="1">The sequence shown here is derived from an EMBL/GenBank/DDBJ whole genome shotgun (WGS) entry which is preliminary data.</text>
</comment>
<dbReference type="AlphaFoldDB" id="A0ABD3U576"/>
<protein>
    <submittedName>
        <fullName evidence="1">Uncharacterized protein</fullName>
    </submittedName>
</protein>
<dbReference type="Proteomes" id="UP001634393">
    <property type="component" value="Unassembled WGS sequence"/>
</dbReference>
<accession>A0ABD3U576</accession>
<evidence type="ECO:0000313" key="1">
    <source>
        <dbReference type="EMBL" id="KAL3844562.1"/>
    </source>
</evidence>
<organism evidence="1 2">
    <name type="scientific">Penstemon smallii</name>
    <dbReference type="NCBI Taxonomy" id="265156"/>
    <lineage>
        <taxon>Eukaryota</taxon>
        <taxon>Viridiplantae</taxon>
        <taxon>Streptophyta</taxon>
        <taxon>Embryophyta</taxon>
        <taxon>Tracheophyta</taxon>
        <taxon>Spermatophyta</taxon>
        <taxon>Magnoliopsida</taxon>
        <taxon>eudicotyledons</taxon>
        <taxon>Gunneridae</taxon>
        <taxon>Pentapetalae</taxon>
        <taxon>asterids</taxon>
        <taxon>lamiids</taxon>
        <taxon>Lamiales</taxon>
        <taxon>Plantaginaceae</taxon>
        <taxon>Cheloneae</taxon>
        <taxon>Penstemon</taxon>
    </lineage>
</organism>
<proteinExistence type="predicted"/>
<dbReference type="EMBL" id="JBJXBP010000002">
    <property type="protein sequence ID" value="KAL3844562.1"/>
    <property type="molecule type" value="Genomic_DNA"/>
</dbReference>
<keyword evidence="2" id="KW-1185">Reference proteome</keyword>
<evidence type="ECO:0000313" key="2">
    <source>
        <dbReference type="Proteomes" id="UP001634393"/>
    </source>
</evidence>
<gene>
    <name evidence="1" type="ORF">ACJIZ3_001965</name>
</gene>
<name>A0ABD3U576_9LAMI</name>
<sequence length="119" mass="13995">MSLFWKHLLGVRKLVVILAILLCQTLLYQIQREKYFKQITTLNLSLEFIQEKGFTNVVLPQLFLQQMFNPMFRVMEALGDLNWRLAVMEEMNDLRKNNTWSVIDLPKNKKTVGCKGCSQ</sequence>
<reference evidence="1 2" key="1">
    <citation type="submission" date="2024-12" db="EMBL/GenBank/DDBJ databases">
        <title>The unique morphological basis and parallel evolutionary history of personate flowers in Penstemon.</title>
        <authorList>
            <person name="Depatie T.H."/>
            <person name="Wessinger C.A."/>
        </authorList>
    </citation>
    <scope>NUCLEOTIDE SEQUENCE [LARGE SCALE GENOMIC DNA]</scope>
    <source>
        <strain evidence="1">WTNN_2</strain>
        <tissue evidence="1">Leaf</tissue>
    </source>
</reference>